<feature type="compositionally biased region" description="Low complexity" evidence="1">
    <location>
        <begin position="453"/>
        <end position="479"/>
    </location>
</feature>
<evidence type="ECO:0000313" key="2">
    <source>
        <dbReference type="EMBL" id="KAJ7647024.1"/>
    </source>
</evidence>
<organism evidence="2 3">
    <name type="scientific">Roridomyces roridus</name>
    <dbReference type="NCBI Taxonomy" id="1738132"/>
    <lineage>
        <taxon>Eukaryota</taxon>
        <taxon>Fungi</taxon>
        <taxon>Dikarya</taxon>
        <taxon>Basidiomycota</taxon>
        <taxon>Agaricomycotina</taxon>
        <taxon>Agaricomycetes</taxon>
        <taxon>Agaricomycetidae</taxon>
        <taxon>Agaricales</taxon>
        <taxon>Marasmiineae</taxon>
        <taxon>Mycenaceae</taxon>
        <taxon>Roridomyces</taxon>
    </lineage>
</organism>
<gene>
    <name evidence="2" type="ORF">FB45DRAFT_1051591</name>
</gene>
<feature type="region of interest" description="Disordered" evidence="1">
    <location>
        <begin position="1"/>
        <end position="29"/>
    </location>
</feature>
<feature type="compositionally biased region" description="Basic and acidic residues" evidence="1">
    <location>
        <begin position="348"/>
        <end position="357"/>
    </location>
</feature>
<feature type="compositionally biased region" description="Low complexity" evidence="1">
    <location>
        <begin position="395"/>
        <end position="405"/>
    </location>
</feature>
<comment type="caution">
    <text evidence="2">The sequence shown here is derived from an EMBL/GenBank/DDBJ whole genome shotgun (WGS) entry which is preliminary data.</text>
</comment>
<proteinExistence type="predicted"/>
<evidence type="ECO:0000313" key="3">
    <source>
        <dbReference type="Proteomes" id="UP001221142"/>
    </source>
</evidence>
<name>A0AAD7CEM5_9AGAR</name>
<dbReference type="AlphaFoldDB" id="A0AAD7CEM5"/>
<reference evidence="2" key="1">
    <citation type="submission" date="2023-03" db="EMBL/GenBank/DDBJ databases">
        <title>Massive genome expansion in bonnet fungi (Mycena s.s.) driven by repeated elements and novel gene families across ecological guilds.</title>
        <authorList>
            <consortium name="Lawrence Berkeley National Laboratory"/>
            <person name="Harder C.B."/>
            <person name="Miyauchi S."/>
            <person name="Viragh M."/>
            <person name="Kuo A."/>
            <person name="Thoen E."/>
            <person name="Andreopoulos B."/>
            <person name="Lu D."/>
            <person name="Skrede I."/>
            <person name="Drula E."/>
            <person name="Henrissat B."/>
            <person name="Morin E."/>
            <person name="Kohler A."/>
            <person name="Barry K."/>
            <person name="LaButti K."/>
            <person name="Morin E."/>
            <person name="Salamov A."/>
            <person name="Lipzen A."/>
            <person name="Mereny Z."/>
            <person name="Hegedus B."/>
            <person name="Baldrian P."/>
            <person name="Stursova M."/>
            <person name="Weitz H."/>
            <person name="Taylor A."/>
            <person name="Grigoriev I.V."/>
            <person name="Nagy L.G."/>
            <person name="Martin F."/>
            <person name="Kauserud H."/>
        </authorList>
    </citation>
    <scope>NUCLEOTIDE SEQUENCE</scope>
    <source>
        <strain evidence="2">9284</strain>
    </source>
</reference>
<accession>A0AAD7CEM5</accession>
<feature type="compositionally biased region" description="Polar residues" evidence="1">
    <location>
        <begin position="565"/>
        <end position="579"/>
    </location>
</feature>
<sequence length="579" mass="63527">MSSSSSRSIRSERRGSDVPPTPRSSAFSAVLPRLRRSETVGDDISQPKSVLVTLKLSSQSFLDSVIKDDASINPLYTVRTLHTSTSVFRSDPWDGLTKTAEIKWPQRIPTKGKTKETLGVLVQMSDGRWQTGDAVLKPGTMLSSPPRFHIPNFPHSLKWKRVGSVYWCTTSTVKGPIATFHPAVEGIPPRIKVFETLHSKYNAQPVLTHNGVSFVLMDYLIVTAMLLVTDVQDWMLVKKYQGEDDERSPRRFASSSTSASSVFDRDGPSSAPASASQWRKILYGEPIFPKRYPNSRAASTTDLSTPTPTSMKQMAKIIYGDPIYPSLASPAASLWESEDDDDGDGDQETWHEQREPYDTSYSVSTSPLARVYSSDSVSVLEPSIPPVPPIPTQYASSSRPSSARPRTPKELPTPPTPVSDAHRSISSAPSDWDASSTYYGRRPSSPLVMVAGPSSSAAPSPLSELPPLTPLRSLSRSQSMKFRRQLPTPPPEQSMPSPRRGSYSQRSLPMPPMSTSAAVPPPPPLPQPLQRKDPPQELWSYSWENANLGTAQSFEAPPPYMMVAQSPTSTSAMAQQNET</sequence>
<dbReference type="Proteomes" id="UP001221142">
    <property type="component" value="Unassembled WGS sequence"/>
</dbReference>
<protein>
    <submittedName>
        <fullName evidence="2">Uncharacterized protein</fullName>
    </submittedName>
</protein>
<evidence type="ECO:0000256" key="1">
    <source>
        <dbReference type="SAM" id="MobiDB-lite"/>
    </source>
</evidence>
<feature type="compositionally biased region" description="Acidic residues" evidence="1">
    <location>
        <begin position="336"/>
        <end position="347"/>
    </location>
</feature>
<feature type="region of interest" description="Disordered" evidence="1">
    <location>
        <begin position="246"/>
        <end position="275"/>
    </location>
</feature>
<feature type="region of interest" description="Disordered" evidence="1">
    <location>
        <begin position="333"/>
        <end position="539"/>
    </location>
</feature>
<feature type="compositionally biased region" description="Polar residues" evidence="1">
    <location>
        <begin position="424"/>
        <end position="438"/>
    </location>
</feature>
<feature type="compositionally biased region" description="Low complexity" evidence="1">
    <location>
        <begin position="251"/>
        <end position="261"/>
    </location>
</feature>
<keyword evidence="3" id="KW-1185">Reference proteome</keyword>
<dbReference type="EMBL" id="JARKIF010000002">
    <property type="protein sequence ID" value="KAJ7647024.1"/>
    <property type="molecule type" value="Genomic_DNA"/>
</dbReference>
<feature type="region of interest" description="Disordered" evidence="1">
    <location>
        <begin position="559"/>
        <end position="579"/>
    </location>
</feature>